<dbReference type="Proteomes" id="UP000245699">
    <property type="component" value="Unassembled WGS sequence"/>
</dbReference>
<accession>A0A2T9Z3Z0</accession>
<name>A0A2T9Z3Z0_9FUNG</name>
<protein>
    <submittedName>
        <fullName evidence="1">Uncharacterized protein</fullName>
    </submittedName>
</protein>
<evidence type="ECO:0000313" key="2">
    <source>
        <dbReference type="Proteomes" id="UP000245699"/>
    </source>
</evidence>
<reference evidence="1 2" key="1">
    <citation type="journal article" date="2018" name="MBio">
        <title>Comparative Genomics Reveals the Core Gene Toolbox for the Fungus-Insect Symbiosis.</title>
        <authorList>
            <person name="Wang Y."/>
            <person name="Stata M."/>
            <person name="Wang W."/>
            <person name="Stajich J.E."/>
            <person name="White M.M."/>
            <person name="Moncalvo J.M."/>
        </authorList>
    </citation>
    <scope>NUCLEOTIDE SEQUENCE [LARGE SCALE GENOMIC DNA]</scope>
    <source>
        <strain evidence="1 2">AUS-77-4</strain>
    </source>
</reference>
<evidence type="ECO:0000313" key="1">
    <source>
        <dbReference type="EMBL" id="PVU99317.1"/>
    </source>
</evidence>
<dbReference type="EMBL" id="MBFT01000043">
    <property type="protein sequence ID" value="PVU99317.1"/>
    <property type="molecule type" value="Genomic_DNA"/>
</dbReference>
<proteinExistence type="predicted"/>
<sequence>MDKIKIQDIKDDVELFSKNQKDDKESKEIDLSNLPHFSEKQKIDALNNLIESEIVNVGQIIENIKK</sequence>
<organism evidence="1 2">
    <name type="scientific">Furculomyces boomerangus</name>
    <dbReference type="NCBI Taxonomy" id="61424"/>
    <lineage>
        <taxon>Eukaryota</taxon>
        <taxon>Fungi</taxon>
        <taxon>Fungi incertae sedis</taxon>
        <taxon>Zoopagomycota</taxon>
        <taxon>Kickxellomycotina</taxon>
        <taxon>Harpellomycetes</taxon>
        <taxon>Harpellales</taxon>
        <taxon>Harpellaceae</taxon>
        <taxon>Furculomyces</taxon>
    </lineage>
</organism>
<comment type="caution">
    <text evidence="1">The sequence shown here is derived from an EMBL/GenBank/DDBJ whole genome shotgun (WGS) entry which is preliminary data.</text>
</comment>
<gene>
    <name evidence="1" type="ORF">BB559_000818</name>
</gene>
<dbReference type="AlphaFoldDB" id="A0A2T9Z3Z0"/>
<keyword evidence="2" id="KW-1185">Reference proteome</keyword>